<sequence>LATSDPKKRKLLLTVWDSAQGLTCGTDTWMAELELDVIVDTKDRVAPTNEIDPFKWVSESENSLYGNSRDNGHIEIGADLPSTFNQANGLMDKDDKVSGKISITGTAHDDQVITEIWAKIDGFTFTGVAGAVLGGETKLAAYNAANGTFTVESGNVDTDGWKFTVVSNEFSVEKGHTVKWQLDWDSSKIANGVGTDKTITIRVKDTDQTNTVAKNRRVDVVPFITSIANTAGEGLSNSVIRGSDGTYSMNYSATEKMTVKGFNLKPASGDPTATIGGVTATVSDVSGNQIKISKKASKSGDLVITVGTVESINNMVDITKPYNQEKDITNPSSNLWNVKRELVFWQNTQVCTSKTDQTFYYPSMVMSGDKPIFAYCNNNDGFTWRTDNDSTSYQKGGKWFARNAVLAKTSDNKYMILSNEDNFTYGYSGYLYLNSNDKGYNFPKSALIGYEGYNTSYVSQDGFIELCNTSYGNSGWDKPSLNRFKYPNLIVDGSNNSAQIYISYYDSKAQEIRFFAFKKTGNETTNLSEAGPQYVEPRGLAKNGNLVLPNTTGGKSSEHTAMAKVGSEIYIAYYDAASTTLKLAYSKAPLLTTGLANTAATWNTLEVDNGTLTGQYVSMAASGTKLYIAYHDAANAALKLAVVETSGAAAAVTSKVIVDAYQSVGYKTGITMVNGLPYISYYNNAQAGTKSTIKLAYPKNTASIGLAGADTNGAFTGNWISMYIPSIGVPNVSIPEFNRLMIDNYKVGTTDKPVLAWLGEPFIEYTKMK</sequence>
<dbReference type="AlphaFoldDB" id="A0AA87NKN8"/>
<reference evidence="1 2" key="1">
    <citation type="submission" date="2013-04" db="EMBL/GenBank/DDBJ databases">
        <title>The Genome Sequence of Treponema medium ATCC 700293.</title>
        <authorList>
            <consortium name="The Broad Institute Genomics Platform"/>
            <person name="Earl A."/>
            <person name="Ward D."/>
            <person name="Feldgarden M."/>
            <person name="Gevers D."/>
            <person name="Leonetti C."/>
            <person name="Blanton J.M."/>
            <person name="Dewhirst F.E."/>
            <person name="Izard J."/>
            <person name="Walker B."/>
            <person name="Young S."/>
            <person name="Zeng Q."/>
            <person name="Gargeya S."/>
            <person name="Fitzgerald M."/>
            <person name="Haas B."/>
            <person name="Abouelleil A."/>
            <person name="Allen A.W."/>
            <person name="Alvarado L."/>
            <person name="Arachchi H.M."/>
            <person name="Berlin A.M."/>
            <person name="Chapman S.B."/>
            <person name="Gainer-Dewar J."/>
            <person name="Goldberg J."/>
            <person name="Griggs A."/>
            <person name="Gujja S."/>
            <person name="Hansen M."/>
            <person name="Howarth C."/>
            <person name="Imamovic A."/>
            <person name="Ireland A."/>
            <person name="Larimer J."/>
            <person name="McCowan C."/>
            <person name="Murphy C."/>
            <person name="Pearson M."/>
            <person name="Poon T.W."/>
            <person name="Priest M."/>
            <person name="Roberts A."/>
            <person name="Saif S."/>
            <person name="Shea T."/>
            <person name="Sisk P."/>
            <person name="Sykes S."/>
            <person name="Wortman J."/>
            <person name="Nusbaum C."/>
            <person name="Birren B."/>
        </authorList>
    </citation>
    <scope>NUCLEOTIDE SEQUENCE [LARGE SCALE GENOMIC DNA]</scope>
    <source>
        <strain evidence="1 2">ATCC 700293</strain>
    </source>
</reference>
<dbReference type="EMBL" id="ATFE01000013">
    <property type="protein sequence ID" value="EPF27993.1"/>
    <property type="molecule type" value="Genomic_DNA"/>
</dbReference>
<protein>
    <submittedName>
        <fullName evidence="1">Uncharacterized protein</fullName>
    </submittedName>
</protein>
<dbReference type="Proteomes" id="UP000014634">
    <property type="component" value="Unassembled WGS sequence"/>
</dbReference>
<evidence type="ECO:0000313" key="1">
    <source>
        <dbReference type="EMBL" id="EPF27993.1"/>
    </source>
</evidence>
<gene>
    <name evidence="1" type="ORF">HMPREF9195_01684</name>
</gene>
<organism evidence="1 2">
    <name type="scientific">Treponema medium ATCC 700293</name>
    <dbReference type="NCBI Taxonomy" id="1125700"/>
    <lineage>
        <taxon>Bacteria</taxon>
        <taxon>Pseudomonadati</taxon>
        <taxon>Spirochaetota</taxon>
        <taxon>Spirochaetia</taxon>
        <taxon>Spirochaetales</taxon>
        <taxon>Treponemataceae</taxon>
        <taxon>Treponema</taxon>
    </lineage>
</organism>
<comment type="caution">
    <text evidence="1">The sequence shown here is derived from an EMBL/GenBank/DDBJ whole genome shotgun (WGS) entry which is preliminary data.</text>
</comment>
<name>A0AA87NKN8_TREMD</name>
<dbReference type="RefSeq" id="WP_016523617.1">
    <property type="nucleotide sequence ID" value="NZ_KE332517.1"/>
</dbReference>
<proteinExistence type="predicted"/>
<accession>A0AA87NKN8</accession>
<feature type="non-terminal residue" evidence="1">
    <location>
        <position position="1"/>
    </location>
</feature>
<evidence type="ECO:0000313" key="2">
    <source>
        <dbReference type="Proteomes" id="UP000014634"/>
    </source>
</evidence>